<dbReference type="RefSeq" id="WP_072697052.1">
    <property type="nucleotide sequence ID" value="NZ_FRDI01000005.1"/>
</dbReference>
<name>A0A1M7SY85_9BACT</name>
<keyword evidence="1" id="KW-0732">Signal</keyword>
<organism evidence="2 3">
    <name type="scientific">Desulfovibrio litoralis DSM 11393</name>
    <dbReference type="NCBI Taxonomy" id="1121455"/>
    <lineage>
        <taxon>Bacteria</taxon>
        <taxon>Pseudomonadati</taxon>
        <taxon>Thermodesulfobacteriota</taxon>
        <taxon>Desulfovibrionia</taxon>
        <taxon>Desulfovibrionales</taxon>
        <taxon>Desulfovibrionaceae</taxon>
        <taxon>Desulfovibrio</taxon>
    </lineage>
</organism>
<gene>
    <name evidence="2" type="ORF">SAMN02745728_01367</name>
</gene>
<dbReference type="EMBL" id="FRDI01000005">
    <property type="protein sequence ID" value="SHN63361.1"/>
    <property type="molecule type" value="Genomic_DNA"/>
</dbReference>
<proteinExistence type="predicted"/>
<dbReference type="AlphaFoldDB" id="A0A1M7SY85"/>
<reference evidence="2 3" key="1">
    <citation type="submission" date="2016-12" db="EMBL/GenBank/DDBJ databases">
        <authorList>
            <person name="Song W.-J."/>
            <person name="Kurnit D.M."/>
        </authorList>
    </citation>
    <scope>NUCLEOTIDE SEQUENCE [LARGE SCALE GENOMIC DNA]</scope>
    <source>
        <strain evidence="2 3">DSM 11393</strain>
    </source>
</reference>
<evidence type="ECO:0008006" key="4">
    <source>
        <dbReference type="Google" id="ProtNLM"/>
    </source>
</evidence>
<feature type="signal peptide" evidence="1">
    <location>
        <begin position="1"/>
        <end position="25"/>
    </location>
</feature>
<accession>A0A1M7SY85</accession>
<evidence type="ECO:0000313" key="3">
    <source>
        <dbReference type="Proteomes" id="UP000186469"/>
    </source>
</evidence>
<protein>
    <recommendedName>
        <fullName evidence="4">DUF4292 domain-containing protein</fullName>
    </recommendedName>
</protein>
<dbReference type="STRING" id="1121455.SAMN02745728_01367"/>
<keyword evidence="3" id="KW-1185">Reference proteome</keyword>
<dbReference type="Proteomes" id="UP000186469">
    <property type="component" value="Unassembled WGS sequence"/>
</dbReference>
<evidence type="ECO:0000313" key="2">
    <source>
        <dbReference type="EMBL" id="SHN63361.1"/>
    </source>
</evidence>
<sequence length="297" mass="34039">MYCHNYFNRLYKVAFLFALLLNMSACTLFSSKQTATIPNEQADLAWKKFTERSSLNTEQQGGFNISSSLKIVHAEKRTFVQTLLWGNVEEEHCRLRLDLRANIGVTLAKISEHANELLIFMPEDNKAALSYNSGLTELGIPIPFSLCELAHIIRGQEADILLPKYQITPIRMDKEKSLKIKGIEEATVTYLIPEGAFKGRIAVNAEGFPIMWQSDEKRDDDYENWNITFYFADYLKQGKMLKKLIIDFPKAKKNITFTIKERGKPNLAYTDAQLDLVLPPHITIAPLNREWLENTSE</sequence>
<evidence type="ECO:0000256" key="1">
    <source>
        <dbReference type="SAM" id="SignalP"/>
    </source>
</evidence>
<dbReference type="OrthoDB" id="5470164at2"/>
<feature type="chain" id="PRO_5012342170" description="DUF4292 domain-containing protein" evidence="1">
    <location>
        <begin position="26"/>
        <end position="297"/>
    </location>
</feature>